<protein>
    <recommendedName>
        <fullName evidence="3">Secreted protein</fullName>
    </recommendedName>
</protein>
<dbReference type="Proteomes" id="UP001323405">
    <property type="component" value="Unassembled WGS sequence"/>
</dbReference>
<evidence type="ECO:0000313" key="2">
    <source>
        <dbReference type="Proteomes" id="UP001323405"/>
    </source>
</evidence>
<organism evidence="1 2">
    <name type="scientific">Podospora pseudocomata</name>
    <dbReference type="NCBI Taxonomy" id="2093779"/>
    <lineage>
        <taxon>Eukaryota</taxon>
        <taxon>Fungi</taxon>
        <taxon>Dikarya</taxon>
        <taxon>Ascomycota</taxon>
        <taxon>Pezizomycotina</taxon>
        <taxon>Sordariomycetes</taxon>
        <taxon>Sordariomycetidae</taxon>
        <taxon>Sordariales</taxon>
        <taxon>Podosporaceae</taxon>
        <taxon>Podospora</taxon>
    </lineage>
</organism>
<dbReference type="EMBL" id="JAFFHA010000007">
    <property type="protein sequence ID" value="KAK4652748.1"/>
    <property type="molecule type" value="Genomic_DNA"/>
</dbReference>
<reference evidence="1 2" key="1">
    <citation type="journal article" date="2023" name="bioRxiv">
        <title>High-quality genome assemblies of four members of thePodospora anserinaspecies complex.</title>
        <authorList>
            <person name="Ament-Velasquez S.L."/>
            <person name="Vogan A.A."/>
            <person name="Wallerman O."/>
            <person name="Hartmann F."/>
            <person name="Gautier V."/>
            <person name="Silar P."/>
            <person name="Giraud T."/>
            <person name="Johannesson H."/>
        </authorList>
    </citation>
    <scope>NUCLEOTIDE SEQUENCE [LARGE SCALE GENOMIC DNA]</scope>
    <source>
        <strain evidence="1 2">CBS 415.72m</strain>
    </source>
</reference>
<dbReference type="GeneID" id="87903526"/>
<keyword evidence="2" id="KW-1185">Reference proteome</keyword>
<proteinExistence type="predicted"/>
<accession>A0ABR0GAG8</accession>
<sequence>MMSTCFAAMRCAMLLFVVEDLAVFRLRAKNRTLSGSLHVFFMSGGVAVLQYYRWNQECRFFHSHWQLLSPLHALLVRLVNKKAPVIHSRHACRGYRVVWNYVHNHVCALDRRNTADCTPDCPWFRRWDGLIFGSQYHFTGKPWFSRFDGGNSGDYVLFMASAQL</sequence>
<name>A0ABR0GAG8_9PEZI</name>
<comment type="caution">
    <text evidence="1">The sequence shown here is derived from an EMBL/GenBank/DDBJ whole genome shotgun (WGS) entry which is preliminary data.</text>
</comment>
<dbReference type="RefSeq" id="XP_062741723.1">
    <property type="nucleotide sequence ID" value="XM_062883818.1"/>
</dbReference>
<evidence type="ECO:0008006" key="3">
    <source>
        <dbReference type="Google" id="ProtNLM"/>
    </source>
</evidence>
<gene>
    <name evidence="1" type="ORF">QC762_0076370</name>
</gene>
<evidence type="ECO:0000313" key="1">
    <source>
        <dbReference type="EMBL" id="KAK4652748.1"/>
    </source>
</evidence>